<dbReference type="OrthoDB" id="5099169at2759"/>
<proteinExistence type="predicted"/>
<protein>
    <submittedName>
        <fullName evidence="2">Uncharacterized protein</fullName>
    </submittedName>
</protein>
<feature type="region of interest" description="Disordered" evidence="1">
    <location>
        <begin position="140"/>
        <end position="194"/>
    </location>
</feature>
<dbReference type="EMBL" id="JAGMUU010000003">
    <property type="protein sequence ID" value="KAH7157730.1"/>
    <property type="molecule type" value="Genomic_DNA"/>
</dbReference>
<keyword evidence="3" id="KW-1185">Reference proteome</keyword>
<feature type="region of interest" description="Disordered" evidence="1">
    <location>
        <begin position="207"/>
        <end position="295"/>
    </location>
</feature>
<evidence type="ECO:0000313" key="2">
    <source>
        <dbReference type="EMBL" id="KAH7157730.1"/>
    </source>
</evidence>
<evidence type="ECO:0000256" key="1">
    <source>
        <dbReference type="SAM" id="MobiDB-lite"/>
    </source>
</evidence>
<dbReference type="AlphaFoldDB" id="A0A9P9FBY9"/>
<feature type="compositionally biased region" description="Basic and acidic residues" evidence="1">
    <location>
        <begin position="237"/>
        <end position="260"/>
    </location>
</feature>
<feature type="compositionally biased region" description="Basic and acidic residues" evidence="1">
    <location>
        <begin position="207"/>
        <end position="227"/>
    </location>
</feature>
<gene>
    <name evidence="2" type="ORF">B0J13DRAFT_617795</name>
</gene>
<name>A0A9P9FBY9_9HYPO</name>
<feature type="compositionally biased region" description="Low complexity" evidence="1">
    <location>
        <begin position="177"/>
        <end position="194"/>
    </location>
</feature>
<organism evidence="2 3">
    <name type="scientific">Dactylonectria estremocensis</name>
    <dbReference type="NCBI Taxonomy" id="1079267"/>
    <lineage>
        <taxon>Eukaryota</taxon>
        <taxon>Fungi</taxon>
        <taxon>Dikarya</taxon>
        <taxon>Ascomycota</taxon>
        <taxon>Pezizomycotina</taxon>
        <taxon>Sordariomycetes</taxon>
        <taxon>Hypocreomycetidae</taxon>
        <taxon>Hypocreales</taxon>
        <taxon>Nectriaceae</taxon>
        <taxon>Dactylonectria</taxon>
    </lineage>
</organism>
<dbReference type="Proteomes" id="UP000717696">
    <property type="component" value="Unassembled WGS sequence"/>
</dbReference>
<reference evidence="2" key="1">
    <citation type="journal article" date="2021" name="Nat. Commun.">
        <title>Genetic determinants of endophytism in the Arabidopsis root mycobiome.</title>
        <authorList>
            <person name="Mesny F."/>
            <person name="Miyauchi S."/>
            <person name="Thiergart T."/>
            <person name="Pickel B."/>
            <person name="Atanasova L."/>
            <person name="Karlsson M."/>
            <person name="Huettel B."/>
            <person name="Barry K.W."/>
            <person name="Haridas S."/>
            <person name="Chen C."/>
            <person name="Bauer D."/>
            <person name="Andreopoulos W."/>
            <person name="Pangilinan J."/>
            <person name="LaButti K."/>
            <person name="Riley R."/>
            <person name="Lipzen A."/>
            <person name="Clum A."/>
            <person name="Drula E."/>
            <person name="Henrissat B."/>
            <person name="Kohler A."/>
            <person name="Grigoriev I.V."/>
            <person name="Martin F.M."/>
            <person name="Hacquard S."/>
        </authorList>
    </citation>
    <scope>NUCLEOTIDE SEQUENCE</scope>
    <source>
        <strain evidence="2">MPI-CAGE-AT-0021</strain>
    </source>
</reference>
<comment type="caution">
    <text evidence="2">The sequence shown here is derived from an EMBL/GenBank/DDBJ whole genome shotgun (WGS) entry which is preliminary data.</text>
</comment>
<accession>A0A9P9FBY9</accession>
<evidence type="ECO:0000313" key="3">
    <source>
        <dbReference type="Proteomes" id="UP000717696"/>
    </source>
</evidence>
<sequence length="314" mass="35231">MLPCQHIKARLVEVESLAQQSKSPALGRPPNSLPLQEVSVLHLSNCAKYSFIAKSLADELLKSNYGPRASSYSIDNDTILRLEWHYLDQNDAIVTTHLVVRDSPFLVILRKQDWEQPIKVWWTKTSVQRVRERATIQLHQKDAIKNSPPDTAKFADGSESSTRPSEIGSDRDSETESVASECSSAQSSSSKATSVATVTAVCARGDGSSDAHEAAEMEQDNDRRLQEASKAAGAEIGGRDMDSQGNEDKNNNEYHDHLDNGSDWSDMEMVETKLEDSDSDDAEEGGAYWSWSPEEHRWYHEHEDKPREWFPRLV</sequence>